<dbReference type="InterPro" id="IPR003188">
    <property type="entry name" value="PTS_IIA_lac/cel"/>
</dbReference>
<dbReference type="Gene3D" id="1.20.58.80">
    <property type="entry name" value="Phosphotransferase system, lactose/cellobiose-type IIA subunit"/>
    <property type="match status" value="1"/>
</dbReference>
<reference evidence="6 7" key="1">
    <citation type="submission" date="2023-07" db="EMBL/GenBank/DDBJ databases">
        <title>Genomic Encyclopedia of Type Strains, Phase IV (KMG-IV): sequencing the most valuable type-strain genomes for metagenomic binning, comparative biology and taxonomic classification.</title>
        <authorList>
            <person name="Goeker M."/>
        </authorList>
    </citation>
    <scope>NUCLEOTIDE SEQUENCE [LARGE SCALE GENOMIC DNA]</scope>
    <source>
        <strain evidence="6 7">DSM 16980</strain>
    </source>
</reference>
<dbReference type="SUPFAM" id="SSF46973">
    <property type="entry name" value="Enzyme IIa from lactose specific PTS, IIa-lac"/>
    <property type="match status" value="1"/>
</dbReference>
<keyword evidence="3" id="KW-0808">Transferase</keyword>
<keyword evidence="2" id="KW-0762">Sugar transport</keyword>
<name>A0ABT9Y6Y4_9FIRM</name>
<dbReference type="InterPro" id="IPR036542">
    <property type="entry name" value="PTS_IIA_lac/cel_sf"/>
</dbReference>
<dbReference type="PROSITE" id="PS51095">
    <property type="entry name" value="PTS_EIIA_TYPE_3"/>
    <property type="match status" value="1"/>
</dbReference>
<sequence length="109" mass="12515">MKQKKTVDNENVCLEIVKMANSAKTGYLQSIQLAKQKEFEKAVEKINESDEYFNQAHDVHTQMLQSEADGGKTDIDLLLVHAEDIMMNAEMSKIFAMEIMDLYLRLSEK</sequence>
<evidence type="ECO:0000256" key="4">
    <source>
        <dbReference type="ARBA" id="ARBA00022683"/>
    </source>
</evidence>
<evidence type="ECO:0000313" key="7">
    <source>
        <dbReference type="Proteomes" id="UP001239167"/>
    </source>
</evidence>
<keyword evidence="7" id="KW-1185">Reference proteome</keyword>
<dbReference type="Proteomes" id="UP001239167">
    <property type="component" value="Unassembled WGS sequence"/>
</dbReference>
<dbReference type="Pfam" id="PF02255">
    <property type="entry name" value="PTS_IIA"/>
    <property type="match status" value="1"/>
</dbReference>
<evidence type="ECO:0000256" key="5">
    <source>
        <dbReference type="PROSITE-ProRule" id="PRU00418"/>
    </source>
</evidence>
<organism evidence="6 7">
    <name type="scientific">Pectinatus haikarae</name>
    <dbReference type="NCBI Taxonomy" id="349096"/>
    <lineage>
        <taxon>Bacteria</taxon>
        <taxon>Bacillati</taxon>
        <taxon>Bacillota</taxon>
        <taxon>Negativicutes</taxon>
        <taxon>Selenomonadales</taxon>
        <taxon>Selenomonadaceae</taxon>
        <taxon>Pectinatus</taxon>
    </lineage>
</organism>
<dbReference type="EMBL" id="JAUSUE010000007">
    <property type="protein sequence ID" value="MDQ0203585.1"/>
    <property type="molecule type" value="Genomic_DNA"/>
</dbReference>
<protein>
    <submittedName>
        <fullName evidence="6">PTS system cellobiose-specific IIA component</fullName>
    </submittedName>
</protein>
<comment type="caution">
    <text evidence="6">The sequence shown here is derived from an EMBL/GenBank/DDBJ whole genome shotgun (WGS) entry which is preliminary data.</text>
</comment>
<gene>
    <name evidence="6" type="ORF">J2S01_001301</name>
</gene>
<feature type="modified residue" description="Phosphohistidine; by HPr" evidence="5">
    <location>
        <position position="81"/>
    </location>
</feature>
<dbReference type="PANTHER" id="PTHR34382:SF7">
    <property type="entry name" value="PTS SYSTEM N,N'-DIACETYLCHITOBIOSE-SPECIFIC EIIA COMPONENT"/>
    <property type="match status" value="1"/>
</dbReference>
<dbReference type="PIRSF" id="PIRSF000699">
    <property type="entry name" value="PTS_IILac_III"/>
    <property type="match status" value="1"/>
</dbReference>
<dbReference type="RefSeq" id="WP_196604365.1">
    <property type="nucleotide sequence ID" value="NZ_CP116940.1"/>
</dbReference>
<keyword evidence="4" id="KW-0598">Phosphotransferase system</keyword>
<evidence type="ECO:0000313" key="6">
    <source>
        <dbReference type="EMBL" id="MDQ0203585.1"/>
    </source>
</evidence>
<keyword evidence="1" id="KW-0813">Transport</keyword>
<dbReference type="PANTHER" id="PTHR34382">
    <property type="entry name" value="PTS SYSTEM N,N'-DIACETYLCHITOBIOSE-SPECIFIC EIIA COMPONENT"/>
    <property type="match status" value="1"/>
</dbReference>
<accession>A0ABT9Y6Y4</accession>
<evidence type="ECO:0000256" key="1">
    <source>
        <dbReference type="ARBA" id="ARBA00022448"/>
    </source>
</evidence>
<proteinExistence type="predicted"/>
<evidence type="ECO:0000256" key="2">
    <source>
        <dbReference type="ARBA" id="ARBA00022597"/>
    </source>
</evidence>
<evidence type="ECO:0000256" key="3">
    <source>
        <dbReference type="ARBA" id="ARBA00022679"/>
    </source>
</evidence>